<protein>
    <recommendedName>
        <fullName evidence="1">SAM domain-containing protein</fullName>
    </recommendedName>
</protein>
<dbReference type="InterPro" id="IPR001660">
    <property type="entry name" value="SAM"/>
</dbReference>
<keyword evidence="3" id="KW-1185">Reference proteome</keyword>
<dbReference type="OrthoDB" id="6782313at2759"/>
<organism evidence="2 3">
    <name type="scientific">Callosobruchus maculatus</name>
    <name type="common">Southern cowpea weevil</name>
    <name type="synonym">Pulse bruchid</name>
    <dbReference type="NCBI Taxonomy" id="64391"/>
    <lineage>
        <taxon>Eukaryota</taxon>
        <taxon>Metazoa</taxon>
        <taxon>Ecdysozoa</taxon>
        <taxon>Arthropoda</taxon>
        <taxon>Hexapoda</taxon>
        <taxon>Insecta</taxon>
        <taxon>Pterygota</taxon>
        <taxon>Neoptera</taxon>
        <taxon>Endopterygota</taxon>
        <taxon>Coleoptera</taxon>
        <taxon>Polyphaga</taxon>
        <taxon>Cucujiformia</taxon>
        <taxon>Chrysomeloidea</taxon>
        <taxon>Chrysomelidae</taxon>
        <taxon>Bruchinae</taxon>
        <taxon>Bruchini</taxon>
        <taxon>Callosobruchus</taxon>
    </lineage>
</organism>
<evidence type="ECO:0000313" key="3">
    <source>
        <dbReference type="Proteomes" id="UP000410492"/>
    </source>
</evidence>
<sequence length="74" mass="8430">MDDVRSLLVQLGLDYLISRFEEHKINNLAVVKSLETSDIKDLIPALGDRKKFISHVNNPKNTQNDVSMLQLFSC</sequence>
<dbReference type="EMBL" id="CAACVG010002094">
    <property type="protein sequence ID" value="VEN36054.1"/>
    <property type="molecule type" value="Genomic_DNA"/>
</dbReference>
<accession>A0A653BKQ0</accession>
<dbReference type="InterPro" id="IPR013761">
    <property type="entry name" value="SAM/pointed_sf"/>
</dbReference>
<feature type="domain" description="SAM" evidence="1">
    <location>
        <begin position="2"/>
        <end position="58"/>
    </location>
</feature>
<name>A0A653BKQ0_CALMS</name>
<dbReference type="AlphaFoldDB" id="A0A653BKQ0"/>
<dbReference type="SUPFAM" id="SSF47769">
    <property type="entry name" value="SAM/Pointed domain"/>
    <property type="match status" value="1"/>
</dbReference>
<dbReference type="CDD" id="cd09487">
    <property type="entry name" value="SAM_superfamily"/>
    <property type="match status" value="1"/>
</dbReference>
<proteinExistence type="predicted"/>
<dbReference type="Proteomes" id="UP000410492">
    <property type="component" value="Unassembled WGS sequence"/>
</dbReference>
<reference evidence="2 3" key="1">
    <citation type="submission" date="2019-01" db="EMBL/GenBank/DDBJ databases">
        <authorList>
            <person name="Sayadi A."/>
        </authorList>
    </citation>
    <scope>NUCLEOTIDE SEQUENCE [LARGE SCALE GENOMIC DNA]</scope>
</reference>
<gene>
    <name evidence="2" type="ORF">CALMAC_LOCUS1776</name>
</gene>
<dbReference type="Gene3D" id="1.10.150.50">
    <property type="entry name" value="Transcription Factor, Ets-1"/>
    <property type="match status" value="1"/>
</dbReference>
<evidence type="ECO:0000259" key="1">
    <source>
        <dbReference type="Pfam" id="PF07647"/>
    </source>
</evidence>
<dbReference type="Pfam" id="PF07647">
    <property type="entry name" value="SAM_2"/>
    <property type="match status" value="1"/>
</dbReference>
<evidence type="ECO:0000313" key="2">
    <source>
        <dbReference type="EMBL" id="VEN36054.1"/>
    </source>
</evidence>